<dbReference type="OrthoDB" id="676979at2759"/>
<proteinExistence type="inferred from homology"/>
<dbReference type="Pfam" id="PF00560">
    <property type="entry name" value="LRR_1"/>
    <property type="match status" value="6"/>
</dbReference>
<keyword evidence="7" id="KW-0677">Repeat</keyword>
<feature type="signal peptide" evidence="13">
    <location>
        <begin position="1"/>
        <end position="24"/>
    </location>
</feature>
<dbReference type="Pfam" id="PF13855">
    <property type="entry name" value="LRR_8"/>
    <property type="match status" value="2"/>
</dbReference>
<accession>A0A371HD05</accession>
<feature type="transmembrane region" description="Helical" evidence="12">
    <location>
        <begin position="1077"/>
        <end position="1102"/>
    </location>
</feature>
<dbReference type="InterPro" id="IPR003591">
    <property type="entry name" value="Leu-rich_rpt_typical-subtyp"/>
</dbReference>
<keyword evidence="5 12" id="KW-0812">Transmembrane</keyword>
<comment type="subcellular location">
    <subcellularLocation>
        <location evidence="1">Cell membrane</location>
        <topology evidence="1">Single-pass type I membrane protein</topology>
    </subcellularLocation>
</comment>
<keyword evidence="11" id="KW-0325">Glycoprotein</keyword>
<evidence type="ECO:0000256" key="10">
    <source>
        <dbReference type="ARBA" id="ARBA00023170"/>
    </source>
</evidence>
<dbReference type="PRINTS" id="PR00019">
    <property type="entry name" value="LEURICHRPT"/>
</dbReference>
<evidence type="ECO:0000256" key="6">
    <source>
        <dbReference type="ARBA" id="ARBA00022729"/>
    </source>
</evidence>
<dbReference type="Proteomes" id="UP000257109">
    <property type="component" value="Unassembled WGS sequence"/>
</dbReference>
<keyword evidence="6 13" id="KW-0732">Signal</keyword>
<evidence type="ECO:0000256" key="8">
    <source>
        <dbReference type="ARBA" id="ARBA00022989"/>
    </source>
</evidence>
<evidence type="ECO:0000256" key="7">
    <source>
        <dbReference type="ARBA" id="ARBA00022737"/>
    </source>
</evidence>
<evidence type="ECO:0000256" key="12">
    <source>
        <dbReference type="SAM" id="Phobius"/>
    </source>
</evidence>
<gene>
    <name evidence="16" type="primary">GSO1</name>
    <name evidence="16" type="ORF">CR513_16137</name>
</gene>
<dbReference type="STRING" id="157652.A0A371HD05"/>
<evidence type="ECO:0000256" key="9">
    <source>
        <dbReference type="ARBA" id="ARBA00023136"/>
    </source>
</evidence>
<feature type="non-terminal residue" evidence="16">
    <location>
        <position position="1"/>
    </location>
</feature>
<protein>
    <submittedName>
        <fullName evidence="16">LRR receptor-like serine/threonine-protein kinase GSO1</fullName>
    </submittedName>
</protein>
<evidence type="ECO:0000256" key="2">
    <source>
        <dbReference type="ARBA" id="ARBA00009592"/>
    </source>
</evidence>
<dbReference type="EMBL" id="QJKJ01002941">
    <property type="protein sequence ID" value="RDY00652.1"/>
    <property type="molecule type" value="Genomic_DNA"/>
</dbReference>
<dbReference type="Pfam" id="PF23598">
    <property type="entry name" value="LRR_14"/>
    <property type="match status" value="1"/>
</dbReference>
<feature type="domain" description="Leucine-rich repeat-containing N-terminal plant-type" evidence="14">
    <location>
        <begin position="36"/>
        <end position="76"/>
    </location>
</feature>
<sequence>MDGYSLTIFYALLLLLLHSSGLEASLKSGEPKCREREREALLNFKQSLLDSHDLLSTWTDHHNNTDCCKWKGIQCNNVTGHIQLLDLRCPDTRYLRGDINLTSLIHLQNIQHLDLSNNYFSWAHIPQIIGSFTNLTYLNLSSSVFGGTIPSQLGYLSQLRYLDLGINDLFGSIPFQIGNLRHLQYLDLGHNPLSGEIPFQIGNLKQLWYLNLGGTTLYGEIPFQIGNLQQLQYLNLGSNTLYGAIPFRIGNLPLLHTLRLGGNFNIRAKDAEWLSNLYSLTNLELSSLHNIGSSPLWLQTISDHIPNLRELRLVDCSLSDIHIKSLFYSHYNFSNSLTFLDLSSNMLTSSTFQFLFNFSLNLQELRLSDNKIALSAPLYPNFPSLKILDLSYNNLPSSIFQGNFNFGSKLEELHLQNCSLIDRSFLVSSATTMNSSSSLLYLDLSSNLLKSSAMFYWLFNFTTNLHSLYLSDNLLEGPIPDEFGKVMNSLEDLHLSDNKLQGKIPSFFGNMCTLQSLYLSNNKLKGEISDFIQNSSWCNRHIFHTLHLSYNRITGVLPKSIGLLSELEFLFLTGNSLEGDVTELHLTNFSKLKTLHLSQNSLSLKFVSNWVPPFQLINLKLASCKLGPSFPSWLHTQSSLLWLDISDNGLNDSVPEWFWNKLQYMVKLNMSHNKLAGAIPNIPSKLILRPIIILNSNQFENRLPTFLLQASELFLSENMFSDLFSFLCGEQSTAANLATLDLSSNQIKGQLPDCWNSVDSLLFLDLSNNKLSGKIPMSMGSLVKLEALVLRNNSLTGQLPSTLKNCRNLIMLDVGENMLSGPIPSWIGESMQQMIILIMRGNHFSANLPIQLCYLRSIQLLDLSRIKLSNKIPTCLKNFTAMSGKSVNTTETKTRIYWYNTTYYGNYSFVYDRYYTLYITWMWKRVEQGFRNPELILMSIDLSCNNLTGEIPKEVQYLLGLVSLNLSRNNLSGELPTEIGNLSSLESLDLSRNHFSGRIPLSLSQIDSLGKLDLSHNSLSGGIPTGRHMETFDASSFEENVDLCGKQLNKSCPEDETTVKPQEAAVYGEDSVFFEALYMSLGIGYFVGFWGFLGPILIWQAWRIAYLRLLNRLTARLARGALTPTNGGFRKDHVLFELKPNLFSNSLCKKLLASMDDLRVWASSYIQIEEMGEYQDGVRAEL</sequence>
<evidence type="ECO:0000256" key="13">
    <source>
        <dbReference type="SAM" id="SignalP"/>
    </source>
</evidence>
<dbReference type="InterPro" id="IPR001611">
    <property type="entry name" value="Leu-rich_rpt"/>
</dbReference>
<keyword evidence="9 12" id="KW-0472">Membrane</keyword>
<dbReference type="Pfam" id="PF13516">
    <property type="entry name" value="LRR_6"/>
    <property type="match status" value="1"/>
</dbReference>
<keyword evidence="4" id="KW-0433">Leucine-rich repeat</keyword>
<evidence type="ECO:0000259" key="15">
    <source>
        <dbReference type="Pfam" id="PF23598"/>
    </source>
</evidence>
<dbReference type="PANTHER" id="PTHR48063:SF98">
    <property type="entry name" value="LRR RECEPTOR-LIKE SERINE_THREONINE-PROTEIN KINASE FLS2"/>
    <property type="match status" value="1"/>
</dbReference>
<keyword evidence="17" id="KW-1185">Reference proteome</keyword>
<dbReference type="PANTHER" id="PTHR48063">
    <property type="entry name" value="LRR RECEPTOR-LIKE KINASE"/>
    <property type="match status" value="1"/>
</dbReference>
<reference evidence="16" key="1">
    <citation type="submission" date="2018-05" db="EMBL/GenBank/DDBJ databases">
        <title>Draft genome of Mucuna pruriens seed.</title>
        <authorList>
            <person name="Nnadi N.E."/>
            <person name="Vos R."/>
            <person name="Hasami M.H."/>
            <person name="Devisetty U.K."/>
            <person name="Aguiy J.C."/>
        </authorList>
    </citation>
    <scope>NUCLEOTIDE SEQUENCE [LARGE SCALE GENOMIC DNA]</scope>
    <source>
        <strain evidence="16">JCA_2017</strain>
    </source>
</reference>
<dbReference type="InterPro" id="IPR055414">
    <property type="entry name" value="LRR_R13L4/SHOC2-like"/>
</dbReference>
<keyword evidence="8 12" id="KW-1133">Transmembrane helix</keyword>
<dbReference type="InterPro" id="IPR032675">
    <property type="entry name" value="LRR_dom_sf"/>
</dbReference>
<dbReference type="GO" id="GO:0005886">
    <property type="term" value="C:plasma membrane"/>
    <property type="evidence" value="ECO:0007669"/>
    <property type="project" value="UniProtKB-SubCell"/>
</dbReference>
<evidence type="ECO:0000256" key="3">
    <source>
        <dbReference type="ARBA" id="ARBA00022475"/>
    </source>
</evidence>
<dbReference type="FunFam" id="3.80.10.10:FF:000095">
    <property type="entry name" value="LRR receptor-like serine/threonine-protein kinase GSO1"/>
    <property type="match status" value="2"/>
</dbReference>
<dbReference type="InterPro" id="IPR046956">
    <property type="entry name" value="RLP23-like"/>
</dbReference>
<dbReference type="FunFam" id="3.80.10.10:FF:000041">
    <property type="entry name" value="LRR receptor-like serine/threonine-protein kinase ERECTA"/>
    <property type="match status" value="1"/>
</dbReference>
<comment type="caution">
    <text evidence="16">The sequence shown here is derived from an EMBL/GenBank/DDBJ whole genome shotgun (WGS) entry which is preliminary data.</text>
</comment>
<dbReference type="SUPFAM" id="SSF52047">
    <property type="entry name" value="RNI-like"/>
    <property type="match status" value="1"/>
</dbReference>
<dbReference type="GO" id="GO:0016301">
    <property type="term" value="F:kinase activity"/>
    <property type="evidence" value="ECO:0007669"/>
    <property type="project" value="UniProtKB-KW"/>
</dbReference>
<dbReference type="SMART" id="SM00369">
    <property type="entry name" value="LRR_TYP"/>
    <property type="match status" value="11"/>
</dbReference>
<feature type="domain" description="Disease resistance R13L4/SHOC-2-like LRR" evidence="15">
    <location>
        <begin position="200"/>
        <end position="389"/>
    </location>
</feature>
<dbReference type="InterPro" id="IPR013210">
    <property type="entry name" value="LRR_N_plant-typ"/>
</dbReference>
<feature type="chain" id="PRO_5016580652" evidence="13">
    <location>
        <begin position="25"/>
        <end position="1182"/>
    </location>
</feature>
<evidence type="ECO:0000256" key="4">
    <source>
        <dbReference type="ARBA" id="ARBA00022614"/>
    </source>
</evidence>
<dbReference type="SUPFAM" id="SSF52058">
    <property type="entry name" value="L domain-like"/>
    <property type="match status" value="2"/>
</dbReference>
<keyword evidence="10" id="KW-0675">Receptor</keyword>
<evidence type="ECO:0000259" key="14">
    <source>
        <dbReference type="Pfam" id="PF08263"/>
    </source>
</evidence>
<evidence type="ECO:0000256" key="1">
    <source>
        <dbReference type="ARBA" id="ARBA00004251"/>
    </source>
</evidence>
<evidence type="ECO:0000313" key="17">
    <source>
        <dbReference type="Proteomes" id="UP000257109"/>
    </source>
</evidence>
<dbReference type="Pfam" id="PF08263">
    <property type="entry name" value="LRRNT_2"/>
    <property type="match status" value="1"/>
</dbReference>
<dbReference type="FunFam" id="3.80.10.10:FF:000213">
    <property type="entry name" value="Tyrosine-sulfated glycopeptide receptor 1"/>
    <property type="match status" value="1"/>
</dbReference>
<comment type="similarity">
    <text evidence="2">Belongs to the RLP family.</text>
</comment>
<name>A0A371HD05_MUCPR</name>
<evidence type="ECO:0000256" key="5">
    <source>
        <dbReference type="ARBA" id="ARBA00022692"/>
    </source>
</evidence>
<dbReference type="AlphaFoldDB" id="A0A371HD05"/>
<keyword evidence="3" id="KW-1003">Cell membrane</keyword>
<organism evidence="16 17">
    <name type="scientific">Mucuna pruriens</name>
    <name type="common">Velvet bean</name>
    <name type="synonym">Dolichos pruriens</name>
    <dbReference type="NCBI Taxonomy" id="157652"/>
    <lineage>
        <taxon>Eukaryota</taxon>
        <taxon>Viridiplantae</taxon>
        <taxon>Streptophyta</taxon>
        <taxon>Embryophyta</taxon>
        <taxon>Tracheophyta</taxon>
        <taxon>Spermatophyta</taxon>
        <taxon>Magnoliopsida</taxon>
        <taxon>eudicotyledons</taxon>
        <taxon>Gunneridae</taxon>
        <taxon>Pentapetalae</taxon>
        <taxon>rosids</taxon>
        <taxon>fabids</taxon>
        <taxon>Fabales</taxon>
        <taxon>Fabaceae</taxon>
        <taxon>Papilionoideae</taxon>
        <taxon>50 kb inversion clade</taxon>
        <taxon>NPAAA clade</taxon>
        <taxon>indigoferoid/millettioid clade</taxon>
        <taxon>Phaseoleae</taxon>
        <taxon>Mucuna</taxon>
    </lineage>
</organism>
<evidence type="ECO:0000256" key="11">
    <source>
        <dbReference type="ARBA" id="ARBA00023180"/>
    </source>
</evidence>
<dbReference type="Gene3D" id="3.80.10.10">
    <property type="entry name" value="Ribonuclease Inhibitor"/>
    <property type="match status" value="5"/>
</dbReference>
<evidence type="ECO:0000313" key="16">
    <source>
        <dbReference type="EMBL" id="RDY00652.1"/>
    </source>
</evidence>